<dbReference type="EC" id="4.2.3.-" evidence="6"/>
<accession>A0AAD4DZU9</accession>
<dbReference type="GeneID" id="64658772"/>
<reference evidence="7" key="1">
    <citation type="journal article" date="2020" name="New Phytol.">
        <title>Comparative genomics reveals dynamic genome evolution in host specialist ectomycorrhizal fungi.</title>
        <authorList>
            <person name="Lofgren L.A."/>
            <person name="Nguyen N.H."/>
            <person name="Vilgalys R."/>
            <person name="Ruytinx J."/>
            <person name="Liao H.L."/>
            <person name="Branco S."/>
            <person name="Kuo A."/>
            <person name="LaButti K."/>
            <person name="Lipzen A."/>
            <person name="Andreopoulos W."/>
            <person name="Pangilinan J."/>
            <person name="Riley R."/>
            <person name="Hundley H."/>
            <person name="Na H."/>
            <person name="Barry K."/>
            <person name="Grigoriev I.V."/>
            <person name="Stajich J.E."/>
            <person name="Kennedy P.G."/>
        </authorList>
    </citation>
    <scope>NUCLEOTIDE SEQUENCE</scope>
    <source>
        <strain evidence="7">FC203</strain>
    </source>
</reference>
<evidence type="ECO:0000313" key="7">
    <source>
        <dbReference type="EMBL" id="KAG1897158.1"/>
    </source>
</evidence>
<keyword evidence="8" id="KW-1185">Reference proteome</keyword>
<dbReference type="PANTHER" id="PTHR35201">
    <property type="entry name" value="TERPENE SYNTHASE"/>
    <property type="match status" value="1"/>
</dbReference>
<organism evidence="7 8">
    <name type="scientific">Suillus fuscotomentosus</name>
    <dbReference type="NCBI Taxonomy" id="1912939"/>
    <lineage>
        <taxon>Eukaryota</taxon>
        <taxon>Fungi</taxon>
        <taxon>Dikarya</taxon>
        <taxon>Basidiomycota</taxon>
        <taxon>Agaricomycotina</taxon>
        <taxon>Agaricomycetes</taxon>
        <taxon>Agaricomycetidae</taxon>
        <taxon>Boletales</taxon>
        <taxon>Suillineae</taxon>
        <taxon>Suillaceae</taxon>
        <taxon>Suillus</taxon>
    </lineage>
</organism>
<dbReference type="GO" id="GO:0008299">
    <property type="term" value="P:isoprenoid biosynthetic process"/>
    <property type="evidence" value="ECO:0007669"/>
    <property type="project" value="UniProtKB-ARBA"/>
</dbReference>
<protein>
    <recommendedName>
        <fullName evidence="6">Terpene synthase</fullName>
        <ecNumber evidence="6">4.2.3.-</ecNumber>
    </recommendedName>
</protein>
<keyword evidence="4 6" id="KW-0460">Magnesium</keyword>
<comment type="similarity">
    <text evidence="2 6">Belongs to the terpene synthase family.</text>
</comment>
<dbReference type="EMBL" id="JABBWK010000049">
    <property type="protein sequence ID" value="KAG1897158.1"/>
    <property type="molecule type" value="Genomic_DNA"/>
</dbReference>
<gene>
    <name evidence="7" type="ORF">F5891DRAFT_1130036</name>
</gene>
<proteinExistence type="inferred from homology"/>
<comment type="cofactor">
    <cofactor evidence="1 6">
        <name>Mg(2+)</name>
        <dbReference type="ChEBI" id="CHEBI:18420"/>
    </cofactor>
</comment>
<dbReference type="SUPFAM" id="SSF48576">
    <property type="entry name" value="Terpenoid synthases"/>
    <property type="match status" value="1"/>
</dbReference>
<dbReference type="RefSeq" id="XP_041222734.1">
    <property type="nucleotide sequence ID" value="XM_041364474.1"/>
</dbReference>
<dbReference type="Gene3D" id="1.10.600.10">
    <property type="entry name" value="Farnesyl Diphosphate Synthase"/>
    <property type="match status" value="1"/>
</dbReference>
<comment type="caution">
    <text evidence="7">The sequence shown here is derived from an EMBL/GenBank/DDBJ whole genome shotgun (WGS) entry which is preliminary data.</text>
</comment>
<evidence type="ECO:0000256" key="4">
    <source>
        <dbReference type="ARBA" id="ARBA00022842"/>
    </source>
</evidence>
<dbReference type="Proteomes" id="UP001195769">
    <property type="component" value="Unassembled WGS sequence"/>
</dbReference>
<evidence type="ECO:0000256" key="6">
    <source>
        <dbReference type="RuleBase" id="RU366034"/>
    </source>
</evidence>
<sequence length="370" mass="42704">MASTATCTVTRSDSQPTEFILPDFFSDCRYPMRLNPHCDSVSRATDQWLCSEARLVEPDVTKYTTILRPGYFASSCYPDADAFHIKVCADFHGWSDVNDAWGVRDCCMSAFRDPVNFQTERYSGKLCESFFSRFKETASPGCTERFIHAMDLWFIAAAKEVENRAKGHINDVESYIELRRDLSSCKACFAVVEFVCQIDLPEEVVSHPVIMALEEATNDFVSWSNDIYSYNMEQSYHSTHDLIAVLMVKQGLDLQGAVDHYAQLCNIFLRRFEENPAILPSWGEEVDKDVAKYVEGLQNWIVGPLQWSFESARYFGKDAHIVKQNRIVKLVPKDHLLACLARPEWKEESCFYIELYTHEYVHMYQFLYKS</sequence>
<dbReference type="PANTHER" id="PTHR35201:SF4">
    <property type="entry name" value="BETA-PINACENE SYNTHASE-RELATED"/>
    <property type="match status" value="1"/>
</dbReference>
<evidence type="ECO:0000256" key="5">
    <source>
        <dbReference type="ARBA" id="ARBA00023239"/>
    </source>
</evidence>
<dbReference type="Pfam" id="PF19086">
    <property type="entry name" value="Terpene_syn_C_2"/>
    <property type="match status" value="1"/>
</dbReference>
<dbReference type="GO" id="GO:0046872">
    <property type="term" value="F:metal ion binding"/>
    <property type="evidence" value="ECO:0007669"/>
    <property type="project" value="UniProtKB-KW"/>
</dbReference>
<dbReference type="AlphaFoldDB" id="A0AAD4DZU9"/>
<dbReference type="InterPro" id="IPR008949">
    <property type="entry name" value="Isoprenoid_synthase_dom_sf"/>
</dbReference>
<keyword evidence="3 6" id="KW-0479">Metal-binding</keyword>
<evidence type="ECO:0000256" key="2">
    <source>
        <dbReference type="ARBA" id="ARBA00006333"/>
    </source>
</evidence>
<keyword evidence="5 6" id="KW-0456">Lyase</keyword>
<dbReference type="GO" id="GO:0010333">
    <property type="term" value="F:terpene synthase activity"/>
    <property type="evidence" value="ECO:0007669"/>
    <property type="project" value="InterPro"/>
</dbReference>
<evidence type="ECO:0000313" key="8">
    <source>
        <dbReference type="Proteomes" id="UP001195769"/>
    </source>
</evidence>
<dbReference type="InterPro" id="IPR034686">
    <property type="entry name" value="Terpene_cyclase-like_2"/>
</dbReference>
<evidence type="ECO:0000256" key="3">
    <source>
        <dbReference type="ARBA" id="ARBA00022723"/>
    </source>
</evidence>
<name>A0AAD4DZU9_9AGAM</name>
<evidence type="ECO:0000256" key="1">
    <source>
        <dbReference type="ARBA" id="ARBA00001946"/>
    </source>
</evidence>